<evidence type="ECO:0000259" key="3">
    <source>
        <dbReference type="Pfam" id="PF22725"/>
    </source>
</evidence>
<keyword evidence="5" id="KW-1185">Reference proteome</keyword>
<dbReference type="Pfam" id="PF22725">
    <property type="entry name" value="GFO_IDH_MocA_C3"/>
    <property type="match status" value="1"/>
</dbReference>
<dbReference type="Proteomes" id="UP001149163">
    <property type="component" value="Unassembled WGS sequence"/>
</dbReference>
<organism evidence="4 5">
    <name type="scientific">Penicillium canariense</name>
    <dbReference type="NCBI Taxonomy" id="189055"/>
    <lineage>
        <taxon>Eukaryota</taxon>
        <taxon>Fungi</taxon>
        <taxon>Dikarya</taxon>
        <taxon>Ascomycota</taxon>
        <taxon>Pezizomycotina</taxon>
        <taxon>Eurotiomycetes</taxon>
        <taxon>Eurotiomycetidae</taxon>
        <taxon>Eurotiales</taxon>
        <taxon>Aspergillaceae</taxon>
        <taxon>Penicillium</taxon>
    </lineage>
</organism>
<comment type="caution">
    <text evidence="4">The sequence shown here is derived from an EMBL/GenBank/DDBJ whole genome shotgun (WGS) entry which is preliminary data.</text>
</comment>
<dbReference type="Pfam" id="PF01408">
    <property type="entry name" value="GFO_IDH_MocA"/>
    <property type="match status" value="1"/>
</dbReference>
<dbReference type="SUPFAM" id="SSF55347">
    <property type="entry name" value="Glyceraldehyde-3-phosphate dehydrogenase-like, C-terminal domain"/>
    <property type="match status" value="1"/>
</dbReference>
<dbReference type="OrthoDB" id="64915at2759"/>
<protein>
    <submittedName>
        <fullName evidence="4">Uncharacterized protein</fullName>
    </submittedName>
</protein>
<sequence>MSVGVAIIGSGHFAKEQHLPAVQAATDLQLKAIYSRSLKSAQTLAGSTPAVDLYSDDSGAGQSYEDLLARSDIVAVIIALPILVQPEFIKRALLSGKHVLSEKPIAKDVATARELLQWYQTSIDTSKTFWAVGENFRYMTKFLFAAEKVREMGKVRHFRVHVHSLVKQDNKYYLTSWRKAPEYQGGFLLDGGVHMIAGLRFILGSTERITTVSAQSQQLQEYLPPVDTVDAVVKTESGATGLVSLSWGSPFSDNIFEFACEKGVVKMHFDGVTVNDVDYPIEFDGKGVAPEVAEFATAVVNGRPVEKRQSPQEALADLEVLEQMLQSGEKQGERMQLHFQT</sequence>
<dbReference type="PANTHER" id="PTHR42840">
    <property type="entry name" value="NAD(P)-BINDING ROSSMANN-FOLD SUPERFAMILY PROTEIN-RELATED"/>
    <property type="match status" value="1"/>
</dbReference>
<feature type="domain" description="Gfo/Idh/MocA-like oxidoreductase N-terminal" evidence="2">
    <location>
        <begin position="4"/>
        <end position="118"/>
    </location>
</feature>
<evidence type="ECO:0000313" key="5">
    <source>
        <dbReference type="Proteomes" id="UP001149163"/>
    </source>
</evidence>
<dbReference type="EMBL" id="JAPQKN010000004">
    <property type="protein sequence ID" value="KAJ5159673.1"/>
    <property type="molecule type" value="Genomic_DNA"/>
</dbReference>
<dbReference type="GeneID" id="81427978"/>
<dbReference type="GO" id="GO:0005737">
    <property type="term" value="C:cytoplasm"/>
    <property type="evidence" value="ECO:0007669"/>
    <property type="project" value="TreeGrafter"/>
</dbReference>
<dbReference type="Gene3D" id="3.30.360.10">
    <property type="entry name" value="Dihydrodipicolinate Reductase, domain 2"/>
    <property type="match status" value="1"/>
</dbReference>
<comment type="similarity">
    <text evidence="1">Belongs to the Gfo/Idh/MocA family.</text>
</comment>
<dbReference type="InterPro" id="IPR000683">
    <property type="entry name" value="Gfo/Idh/MocA-like_OxRdtase_N"/>
</dbReference>
<dbReference type="InterPro" id="IPR055170">
    <property type="entry name" value="GFO_IDH_MocA-like_dom"/>
</dbReference>
<dbReference type="GO" id="GO:0000166">
    <property type="term" value="F:nucleotide binding"/>
    <property type="evidence" value="ECO:0007669"/>
    <property type="project" value="InterPro"/>
</dbReference>
<dbReference type="AlphaFoldDB" id="A0A9W9HXL1"/>
<evidence type="ECO:0000259" key="2">
    <source>
        <dbReference type="Pfam" id="PF01408"/>
    </source>
</evidence>
<proteinExistence type="inferred from homology"/>
<dbReference type="GO" id="GO:0016491">
    <property type="term" value="F:oxidoreductase activity"/>
    <property type="evidence" value="ECO:0007669"/>
    <property type="project" value="TreeGrafter"/>
</dbReference>
<feature type="domain" description="GFO/IDH/MocA-like oxidoreductase" evidence="3">
    <location>
        <begin position="151"/>
        <end position="265"/>
    </location>
</feature>
<dbReference type="InterPro" id="IPR036291">
    <property type="entry name" value="NAD(P)-bd_dom_sf"/>
</dbReference>
<evidence type="ECO:0000256" key="1">
    <source>
        <dbReference type="ARBA" id="ARBA00010928"/>
    </source>
</evidence>
<dbReference type="RefSeq" id="XP_056541231.1">
    <property type="nucleotide sequence ID" value="XM_056688802.1"/>
</dbReference>
<reference evidence="4" key="1">
    <citation type="submission" date="2022-11" db="EMBL/GenBank/DDBJ databases">
        <authorList>
            <person name="Petersen C."/>
        </authorList>
    </citation>
    <scope>NUCLEOTIDE SEQUENCE</scope>
    <source>
        <strain evidence="4">IBT 26290</strain>
    </source>
</reference>
<gene>
    <name evidence="4" type="ORF">N7482_006677</name>
</gene>
<dbReference type="PANTHER" id="PTHR42840:SF5">
    <property type="entry name" value="NAD(P)-BINDING ROSSMANN-FOLD SUPERFAMILY PROTEIN"/>
    <property type="match status" value="1"/>
</dbReference>
<dbReference type="GO" id="GO:0006740">
    <property type="term" value="P:NADPH regeneration"/>
    <property type="evidence" value="ECO:0007669"/>
    <property type="project" value="TreeGrafter"/>
</dbReference>
<accession>A0A9W9HXL1</accession>
<evidence type="ECO:0000313" key="4">
    <source>
        <dbReference type="EMBL" id="KAJ5159673.1"/>
    </source>
</evidence>
<name>A0A9W9HXL1_9EURO</name>
<dbReference type="Gene3D" id="3.40.50.720">
    <property type="entry name" value="NAD(P)-binding Rossmann-like Domain"/>
    <property type="match status" value="1"/>
</dbReference>
<reference evidence="4" key="2">
    <citation type="journal article" date="2023" name="IMA Fungus">
        <title>Comparative genomic study of the Penicillium genus elucidates a diverse pangenome and 15 lateral gene transfer events.</title>
        <authorList>
            <person name="Petersen C."/>
            <person name="Sorensen T."/>
            <person name="Nielsen M.R."/>
            <person name="Sondergaard T.E."/>
            <person name="Sorensen J.L."/>
            <person name="Fitzpatrick D.A."/>
            <person name="Frisvad J.C."/>
            <person name="Nielsen K.L."/>
        </authorList>
    </citation>
    <scope>NUCLEOTIDE SEQUENCE</scope>
    <source>
        <strain evidence="4">IBT 26290</strain>
    </source>
</reference>
<dbReference type="SUPFAM" id="SSF51735">
    <property type="entry name" value="NAD(P)-binding Rossmann-fold domains"/>
    <property type="match status" value="1"/>
</dbReference>